<evidence type="ECO:0000313" key="1">
    <source>
        <dbReference type="EMBL" id="ODQ77629.1"/>
    </source>
</evidence>
<dbReference type="Proteomes" id="UP000094336">
    <property type="component" value="Unassembled WGS sequence"/>
</dbReference>
<dbReference type="GeneID" id="30147711"/>
<dbReference type="RefSeq" id="XP_018982957.1">
    <property type="nucleotide sequence ID" value="XM_019129858.1"/>
</dbReference>
<evidence type="ECO:0000313" key="2">
    <source>
        <dbReference type="Proteomes" id="UP000094336"/>
    </source>
</evidence>
<gene>
    <name evidence="1" type="ORF">BABINDRAFT_163347</name>
</gene>
<keyword evidence="2" id="KW-1185">Reference proteome</keyword>
<sequence length="183" mass="20532">MRVPKGFLGVCNKKFIREMQALVVVFGLLMHLTKAELPPPTNLPISLSSQGASFIPVDRILTKFHAITQGTTTLSVDTLKPVPTVQTKIPVYPLSLREFLPLNPQKSRNQHENVSFKRYLRPQVWIGLRYRSVCDKVKGAGGFYSPVLKEVKPPVRFNATRVFSPFGRIPSQVELIAGPRPLE</sequence>
<protein>
    <submittedName>
        <fullName evidence="1">Uncharacterized protein</fullName>
    </submittedName>
</protein>
<accession>A0A1E3QIW3</accession>
<reference evidence="2" key="1">
    <citation type="submission" date="2016-05" db="EMBL/GenBank/DDBJ databases">
        <title>Comparative genomics of biotechnologically important yeasts.</title>
        <authorList>
            <consortium name="DOE Joint Genome Institute"/>
            <person name="Riley R."/>
            <person name="Haridas S."/>
            <person name="Wolfe K.H."/>
            <person name="Lopes M.R."/>
            <person name="Hittinger C.T."/>
            <person name="Goker M."/>
            <person name="Salamov A."/>
            <person name="Wisecaver J."/>
            <person name="Long T.M."/>
            <person name="Aerts A.L."/>
            <person name="Barry K."/>
            <person name="Choi C."/>
            <person name="Clum A."/>
            <person name="Coughlan A.Y."/>
            <person name="Deshpande S."/>
            <person name="Douglass A.P."/>
            <person name="Hanson S.J."/>
            <person name="Klenk H.-P."/>
            <person name="Labutti K."/>
            <person name="Lapidus A."/>
            <person name="Lindquist E."/>
            <person name="Lipzen A."/>
            <person name="Meier-Kolthoff J.P."/>
            <person name="Ohm R.A."/>
            <person name="Otillar R.P."/>
            <person name="Pangilinan J."/>
            <person name="Peng Y."/>
            <person name="Rokas A."/>
            <person name="Rosa C.A."/>
            <person name="Scheuner C."/>
            <person name="Sibirny A.A."/>
            <person name="Slot J.C."/>
            <person name="Stielow J.B."/>
            <person name="Sun H."/>
            <person name="Kurtzman C.P."/>
            <person name="Blackwell M."/>
            <person name="Grigoriev I.V."/>
            <person name="Jeffries T.W."/>
        </authorList>
    </citation>
    <scope>NUCLEOTIDE SEQUENCE [LARGE SCALE GENOMIC DNA]</scope>
    <source>
        <strain evidence="2">NRRL Y-12698</strain>
    </source>
</reference>
<organism evidence="1 2">
    <name type="scientific">Babjeviella inositovora NRRL Y-12698</name>
    <dbReference type="NCBI Taxonomy" id="984486"/>
    <lineage>
        <taxon>Eukaryota</taxon>
        <taxon>Fungi</taxon>
        <taxon>Dikarya</taxon>
        <taxon>Ascomycota</taxon>
        <taxon>Saccharomycotina</taxon>
        <taxon>Pichiomycetes</taxon>
        <taxon>Serinales incertae sedis</taxon>
        <taxon>Babjeviella</taxon>
    </lineage>
</organism>
<dbReference type="AlphaFoldDB" id="A0A1E3QIW3"/>
<dbReference type="EMBL" id="KV454439">
    <property type="protein sequence ID" value="ODQ77629.1"/>
    <property type="molecule type" value="Genomic_DNA"/>
</dbReference>
<proteinExistence type="predicted"/>
<name>A0A1E3QIW3_9ASCO</name>